<dbReference type="InterPro" id="IPR036390">
    <property type="entry name" value="WH_DNA-bd_sf"/>
</dbReference>
<sequence>MKYLSGSLFQILDASLRLKNFSKVANELGLTPAAVSYQIRQFESRLGFLLFTRHPGGLEVTKEGQIICQQACESITQMRSVIEQAKRLNQDAKTLRITASTRFATQLLLPNLARLKSITPDTDIEIDISDKIRPLVQSDFDIAIRFCDGKPQGAVRVKKVMNTSLVAVCSKALWQQHQALLASPKAFPQFLLCSVKCRVGTLEWPSWSTWFESLASVDWHNAEHLTFDEMTQVIQFIQDENAIGLVEPKLAEKEISNGRLVQLSKHELTIPAPYAYYAVIPDRRENSAPVQKCVQWLQGLVNNSYREQ</sequence>
<gene>
    <name evidence="6" type="ORF">PPEP_b0321</name>
</gene>
<dbReference type="Proteomes" id="UP000660708">
    <property type="component" value="Unassembled WGS sequence"/>
</dbReference>
<comment type="similarity">
    <text evidence="1">Belongs to the LysR transcriptional regulatory family.</text>
</comment>
<dbReference type="Pfam" id="PF00126">
    <property type="entry name" value="HTH_1"/>
    <property type="match status" value="1"/>
</dbReference>
<evidence type="ECO:0000256" key="1">
    <source>
        <dbReference type="ARBA" id="ARBA00009437"/>
    </source>
</evidence>
<keyword evidence="4" id="KW-0804">Transcription</keyword>
<evidence type="ECO:0000313" key="6">
    <source>
        <dbReference type="EMBL" id="MBE0348549.1"/>
    </source>
</evidence>
<evidence type="ECO:0000256" key="2">
    <source>
        <dbReference type="ARBA" id="ARBA00023015"/>
    </source>
</evidence>
<dbReference type="RefSeq" id="WP_147390936.1">
    <property type="nucleotide sequence ID" value="NZ_AQHF01000034.1"/>
</dbReference>
<evidence type="ECO:0000256" key="3">
    <source>
        <dbReference type="ARBA" id="ARBA00023125"/>
    </source>
</evidence>
<evidence type="ECO:0000256" key="4">
    <source>
        <dbReference type="ARBA" id="ARBA00023163"/>
    </source>
</evidence>
<reference evidence="6 7" key="1">
    <citation type="submission" date="2015-06" db="EMBL/GenBank/DDBJ databases">
        <title>Genome sequence of Pseudoalteromonas peptidolytica.</title>
        <authorList>
            <person name="Xie B.-B."/>
            <person name="Rong J.-C."/>
            <person name="Qin Q.-L."/>
            <person name="Zhang Y.-Z."/>
        </authorList>
    </citation>
    <scope>NUCLEOTIDE SEQUENCE [LARGE SCALE GENOMIC DNA]</scope>
    <source>
        <strain evidence="6 7">F12-50-A1</strain>
    </source>
</reference>
<dbReference type="SUPFAM" id="SSF46785">
    <property type="entry name" value="Winged helix' DNA-binding domain"/>
    <property type="match status" value="1"/>
</dbReference>
<protein>
    <recommendedName>
        <fullName evidence="5">HTH lysR-type domain-containing protein</fullName>
    </recommendedName>
</protein>
<dbReference type="InterPro" id="IPR000847">
    <property type="entry name" value="LysR_HTH_N"/>
</dbReference>
<dbReference type="Pfam" id="PF03466">
    <property type="entry name" value="LysR_substrate"/>
    <property type="match status" value="1"/>
</dbReference>
<proteinExistence type="inferred from homology"/>
<evidence type="ECO:0000259" key="5">
    <source>
        <dbReference type="PROSITE" id="PS50931"/>
    </source>
</evidence>
<dbReference type="SUPFAM" id="SSF53850">
    <property type="entry name" value="Periplasmic binding protein-like II"/>
    <property type="match status" value="1"/>
</dbReference>
<dbReference type="Gene3D" id="1.10.10.10">
    <property type="entry name" value="Winged helix-like DNA-binding domain superfamily/Winged helix DNA-binding domain"/>
    <property type="match status" value="1"/>
</dbReference>
<keyword evidence="2" id="KW-0805">Transcription regulation</keyword>
<dbReference type="Gene3D" id="3.40.190.10">
    <property type="entry name" value="Periplasmic binding protein-like II"/>
    <property type="match status" value="2"/>
</dbReference>
<dbReference type="InterPro" id="IPR058163">
    <property type="entry name" value="LysR-type_TF_proteobact-type"/>
</dbReference>
<name>A0A8I0MYV5_9GAMM</name>
<keyword evidence="7" id="KW-1185">Reference proteome</keyword>
<accession>A0A8I0MYV5</accession>
<dbReference type="PANTHER" id="PTHR30537:SF5">
    <property type="entry name" value="HTH-TYPE TRANSCRIPTIONAL ACTIVATOR TTDR-RELATED"/>
    <property type="match status" value="1"/>
</dbReference>
<dbReference type="AlphaFoldDB" id="A0A8I0MYV5"/>
<dbReference type="PROSITE" id="PS50931">
    <property type="entry name" value="HTH_LYSR"/>
    <property type="match status" value="1"/>
</dbReference>
<dbReference type="GO" id="GO:0003677">
    <property type="term" value="F:DNA binding"/>
    <property type="evidence" value="ECO:0007669"/>
    <property type="project" value="UniProtKB-KW"/>
</dbReference>
<dbReference type="EMBL" id="AQHF01000034">
    <property type="protein sequence ID" value="MBE0348549.1"/>
    <property type="molecule type" value="Genomic_DNA"/>
</dbReference>
<evidence type="ECO:0000313" key="7">
    <source>
        <dbReference type="Proteomes" id="UP000660708"/>
    </source>
</evidence>
<keyword evidence="3" id="KW-0238">DNA-binding</keyword>
<dbReference type="PANTHER" id="PTHR30537">
    <property type="entry name" value="HTH-TYPE TRANSCRIPTIONAL REGULATOR"/>
    <property type="match status" value="1"/>
</dbReference>
<feature type="domain" description="HTH lysR-type" evidence="5">
    <location>
        <begin position="1"/>
        <end position="61"/>
    </location>
</feature>
<dbReference type="GO" id="GO:0003700">
    <property type="term" value="F:DNA-binding transcription factor activity"/>
    <property type="evidence" value="ECO:0007669"/>
    <property type="project" value="InterPro"/>
</dbReference>
<comment type="caution">
    <text evidence="6">The sequence shown here is derived from an EMBL/GenBank/DDBJ whole genome shotgun (WGS) entry which is preliminary data.</text>
</comment>
<organism evidence="6 7">
    <name type="scientific">Pseudoalteromonas peptidolytica F12-50-A1</name>
    <dbReference type="NCBI Taxonomy" id="1315280"/>
    <lineage>
        <taxon>Bacteria</taxon>
        <taxon>Pseudomonadati</taxon>
        <taxon>Pseudomonadota</taxon>
        <taxon>Gammaproteobacteria</taxon>
        <taxon>Alteromonadales</taxon>
        <taxon>Pseudoalteromonadaceae</taxon>
        <taxon>Pseudoalteromonas</taxon>
    </lineage>
</organism>
<dbReference type="InterPro" id="IPR005119">
    <property type="entry name" value="LysR_subst-bd"/>
</dbReference>
<dbReference type="InterPro" id="IPR036388">
    <property type="entry name" value="WH-like_DNA-bd_sf"/>
</dbReference>